<keyword evidence="1" id="KW-0805">Transcription regulation</keyword>
<dbReference type="PROSITE" id="PS51078">
    <property type="entry name" value="ICLR_ED"/>
    <property type="match status" value="1"/>
</dbReference>
<dbReference type="PROSITE" id="PS51077">
    <property type="entry name" value="HTH_ICLR"/>
    <property type="match status" value="1"/>
</dbReference>
<dbReference type="InterPro" id="IPR014757">
    <property type="entry name" value="Tscrpt_reg_IclR_C"/>
</dbReference>
<dbReference type="PANTHER" id="PTHR30136">
    <property type="entry name" value="HELIX-TURN-HELIX TRANSCRIPTIONAL REGULATOR, ICLR FAMILY"/>
    <property type="match status" value="1"/>
</dbReference>
<dbReference type="Gene3D" id="1.10.10.10">
    <property type="entry name" value="Winged helix-like DNA-binding domain superfamily/Winged helix DNA-binding domain"/>
    <property type="match status" value="1"/>
</dbReference>
<dbReference type="AlphaFoldDB" id="A0A9X4B1V4"/>
<gene>
    <name evidence="6" type="ORF">NE398_07175</name>
</gene>
<dbReference type="InterPro" id="IPR036388">
    <property type="entry name" value="WH-like_DNA-bd_sf"/>
</dbReference>
<evidence type="ECO:0000256" key="1">
    <source>
        <dbReference type="ARBA" id="ARBA00023015"/>
    </source>
</evidence>
<keyword evidence="7" id="KW-1185">Reference proteome</keyword>
<dbReference type="GO" id="GO:0003677">
    <property type="term" value="F:DNA binding"/>
    <property type="evidence" value="ECO:0007669"/>
    <property type="project" value="UniProtKB-KW"/>
</dbReference>
<evidence type="ECO:0000313" key="7">
    <source>
        <dbReference type="Proteomes" id="UP001141183"/>
    </source>
</evidence>
<protein>
    <submittedName>
        <fullName evidence="6">IclR family transcriptional regulator</fullName>
    </submittedName>
</protein>
<dbReference type="GeneID" id="93044932"/>
<keyword evidence="2" id="KW-0238">DNA-binding</keyword>
<feature type="domain" description="HTH iclR-type" evidence="4">
    <location>
        <begin position="6"/>
        <end position="68"/>
    </location>
</feature>
<proteinExistence type="predicted"/>
<dbReference type="InterPro" id="IPR029016">
    <property type="entry name" value="GAF-like_dom_sf"/>
</dbReference>
<dbReference type="GO" id="GO:0045892">
    <property type="term" value="P:negative regulation of DNA-templated transcription"/>
    <property type="evidence" value="ECO:0007669"/>
    <property type="project" value="TreeGrafter"/>
</dbReference>
<dbReference type="Pfam" id="PF09339">
    <property type="entry name" value="HTH_IclR"/>
    <property type="match status" value="1"/>
</dbReference>
<dbReference type="Pfam" id="PF01614">
    <property type="entry name" value="IclR_C"/>
    <property type="match status" value="1"/>
</dbReference>
<evidence type="ECO:0000259" key="4">
    <source>
        <dbReference type="PROSITE" id="PS51077"/>
    </source>
</evidence>
<evidence type="ECO:0000259" key="5">
    <source>
        <dbReference type="PROSITE" id="PS51078"/>
    </source>
</evidence>
<dbReference type="PANTHER" id="PTHR30136:SF24">
    <property type="entry name" value="HTH-TYPE TRANSCRIPTIONAL REPRESSOR ALLR"/>
    <property type="match status" value="1"/>
</dbReference>
<reference evidence="6" key="1">
    <citation type="submission" date="2022-05" db="EMBL/GenBank/DDBJ databases">
        <title>Draft genome sequence of Clostridium tertium strain CP3 isolated from Peru.</title>
        <authorList>
            <person name="Hurtado R."/>
            <person name="Lima L."/>
            <person name="Sousa T."/>
            <person name="Jaiswal A.K."/>
            <person name="Tiwari S."/>
            <person name="Maturrano L."/>
            <person name="Brenig B."/>
            <person name="Azevedo V."/>
        </authorList>
    </citation>
    <scope>NUCLEOTIDE SEQUENCE</scope>
    <source>
        <strain evidence="6">CP3</strain>
    </source>
</reference>
<evidence type="ECO:0000256" key="2">
    <source>
        <dbReference type="ARBA" id="ARBA00023125"/>
    </source>
</evidence>
<dbReference type="SUPFAM" id="SSF46785">
    <property type="entry name" value="Winged helix' DNA-binding domain"/>
    <property type="match status" value="1"/>
</dbReference>
<organism evidence="6 7">
    <name type="scientific">Clostridium tertium</name>
    <dbReference type="NCBI Taxonomy" id="1559"/>
    <lineage>
        <taxon>Bacteria</taxon>
        <taxon>Bacillati</taxon>
        <taxon>Bacillota</taxon>
        <taxon>Clostridia</taxon>
        <taxon>Eubacteriales</taxon>
        <taxon>Clostridiaceae</taxon>
        <taxon>Clostridium</taxon>
    </lineage>
</organism>
<dbReference type="GO" id="GO:0003700">
    <property type="term" value="F:DNA-binding transcription factor activity"/>
    <property type="evidence" value="ECO:0007669"/>
    <property type="project" value="TreeGrafter"/>
</dbReference>
<evidence type="ECO:0000313" key="6">
    <source>
        <dbReference type="EMBL" id="MDC4239946.1"/>
    </source>
</evidence>
<dbReference type="InterPro" id="IPR050707">
    <property type="entry name" value="HTH_MetabolicPath_Reg"/>
</dbReference>
<accession>A0A9X4B1V4</accession>
<dbReference type="InterPro" id="IPR005471">
    <property type="entry name" value="Tscrpt_reg_IclR_N"/>
</dbReference>
<feature type="domain" description="IclR-ED" evidence="5">
    <location>
        <begin position="69"/>
        <end position="250"/>
    </location>
</feature>
<dbReference type="Gene3D" id="3.30.450.40">
    <property type="match status" value="1"/>
</dbReference>
<keyword evidence="3" id="KW-0804">Transcription</keyword>
<name>A0A9X4B1V4_9CLOT</name>
<dbReference type="EMBL" id="JAMRYU010000006">
    <property type="protein sequence ID" value="MDC4239946.1"/>
    <property type="molecule type" value="Genomic_DNA"/>
</dbReference>
<sequence length="264" mass="29993">MKKNEHRPTERVLDILEVLSSNTEGLTLTEIATAIEAPKSSILPVVHTMCSRKFIFMDKNTSKYTIGISSYYIGKSYSSSKNVLEFIKSEMRYIVKKSGEICQLGILDGNKVLYIEKVDSDEPIRLISSIGKRLPAYCTSIGKSLLINKTLDELKELYPDGLKAFTQNTITDFEKLEKELIEAKTNGYAIEKSEINDYTSCISIPLLKDSKAIASLSVSIPTFRFSDEKFELIKNILLEVRFKIETFFKENDIDADIFMFNDVE</sequence>
<comment type="caution">
    <text evidence="6">The sequence shown here is derived from an EMBL/GenBank/DDBJ whole genome shotgun (WGS) entry which is preliminary data.</text>
</comment>
<dbReference type="InterPro" id="IPR036390">
    <property type="entry name" value="WH_DNA-bd_sf"/>
</dbReference>
<dbReference type="Proteomes" id="UP001141183">
    <property type="component" value="Unassembled WGS sequence"/>
</dbReference>
<dbReference type="RefSeq" id="WP_111927819.1">
    <property type="nucleotide sequence ID" value="NZ_BAAACM010000021.1"/>
</dbReference>
<evidence type="ECO:0000256" key="3">
    <source>
        <dbReference type="ARBA" id="ARBA00023163"/>
    </source>
</evidence>
<dbReference type="SUPFAM" id="SSF55781">
    <property type="entry name" value="GAF domain-like"/>
    <property type="match status" value="1"/>
</dbReference>